<evidence type="ECO:0008006" key="3">
    <source>
        <dbReference type="Google" id="ProtNLM"/>
    </source>
</evidence>
<dbReference type="GO" id="GO:0003676">
    <property type="term" value="F:nucleic acid binding"/>
    <property type="evidence" value="ECO:0007669"/>
    <property type="project" value="InterPro"/>
</dbReference>
<dbReference type="EMBL" id="BSYR01000010">
    <property type="protein sequence ID" value="GMI71086.1"/>
    <property type="molecule type" value="Genomic_DNA"/>
</dbReference>
<proteinExistence type="predicted"/>
<dbReference type="Proteomes" id="UP001165190">
    <property type="component" value="Unassembled WGS sequence"/>
</dbReference>
<dbReference type="InterPro" id="IPR012337">
    <property type="entry name" value="RNaseH-like_sf"/>
</dbReference>
<dbReference type="PANTHER" id="PTHR47266">
    <property type="entry name" value="ENDONUCLEASE-RELATED"/>
    <property type="match status" value="1"/>
</dbReference>
<name>A0A9W7H5I0_HIBTR</name>
<dbReference type="InterPro" id="IPR036397">
    <property type="entry name" value="RNaseH_sf"/>
</dbReference>
<dbReference type="Gene3D" id="3.30.420.10">
    <property type="entry name" value="Ribonuclease H-like superfamily/Ribonuclease H"/>
    <property type="match status" value="1"/>
</dbReference>
<dbReference type="InterPro" id="IPR052160">
    <property type="entry name" value="Gypsy_RT_Integrase-like"/>
</dbReference>
<keyword evidence="2" id="KW-1185">Reference proteome</keyword>
<organism evidence="1 2">
    <name type="scientific">Hibiscus trionum</name>
    <name type="common">Flower of an hour</name>
    <dbReference type="NCBI Taxonomy" id="183268"/>
    <lineage>
        <taxon>Eukaryota</taxon>
        <taxon>Viridiplantae</taxon>
        <taxon>Streptophyta</taxon>
        <taxon>Embryophyta</taxon>
        <taxon>Tracheophyta</taxon>
        <taxon>Spermatophyta</taxon>
        <taxon>Magnoliopsida</taxon>
        <taxon>eudicotyledons</taxon>
        <taxon>Gunneridae</taxon>
        <taxon>Pentapetalae</taxon>
        <taxon>rosids</taxon>
        <taxon>malvids</taxon>
        <taxon>Malvales</taxon>
        <taxon>Malvaceae</taxon>
        <taxon>Malvoideae</taxon>
        <taxon>Hibiscus</taxon>
    </lineage>
</organism>
<accession>A0A9W7H5I0</accession>
<dbReference type="OrthoDB" id="5554229at2759"/>
<reference evidence="1" key="1">
    <citation type="submission" date="2023-05" db="EMBL/GenBank/DDBJ databases">
        <title>Genome and transcriptome analyses reveal genes involved in the formation of fine ridges on petal epidermal cells in Hibiscus trionum.</title>
        <authorList>
            <person name="Koshimizu S."/>
            <person name="Masuda S."/>
            <person name="Ishii T."/>
            <person name="Shirasu K."/>
            <person name="Hoshino A."/>
            <person name="Arita M."/>
        </authorList>
    </citation>
    <scope>NUCLEOTIDE SEQUENCE</scope>
    <source>
        <strain evidence="1">Hamamatsu line</strain>
    </source>
</reference>
<dbReference type="SUPFAM" id="SSF53098">
    <property type="entry name" value="Ribonuclease H-like"/>
    <property type="match status" value="1"/>
</dbReference>
<evidence type="ECO:0000313" key="2">
    <source>
        <dbReference type="Proteomes" id="UP001165190"/>
    </source>
</evidence>
<evidence type="ECO:0000313" key="1">
    <source>
        <dbReference type="EMBL" id="GMI71086.1"/>
    </source>
</evidence>
<protein>
    <recommendedName>
        <fullName evidence="3">Integrase catalytic domain-containing protein</fullName>
    </recommendedName>
</protein>
<comment type="caution">
    <text evidence="1">The sequence shown here is derived from an EMBL/GenBank/DDBJ whole genome shotgun (WGS) entry which is preliminary data.</text>
</comment>
<sequence>MLETKLIQRIADALSRQAQGTLMAFSRLFYHVLDDIRVAINKDVVLHKIVNAVLAGEASDSEYTLQDGPLLYKGRILVPNEAALRSQLLREFHGSLTELTRLQGTELCMRSAYHPQTDGQTEALNRCLEMYLRCVASNEPERWANHLAWAEYWYNTASHSSTERRGKRERRTPKGLADYVLG</sequence>
<gene>
    <name evidence="1" type="ORF">HRI_000777900</name>
</gene>
<dbReference type="AlphaFoldDB" id="A0A9W7H5I0"/>